<dbReference type="InterPro" id="IPR013762">
    <property type="entry name" value="Integrase-like_cat_sf"/>
</dbReference>
<dbReference type="GO" id="GO:0006310">
    <property type="term" value="P:DNA recombination"/>
    <property type="evidence" value="ECO:0007669"/>
    <property type="project" value="UniProtKB-KW"/>
</dbReference>
<gene>
    <name evidence="3" type="ORF">A3864_11595</name>
</gene>
<evidence type="ECO:0000259" key="2">
    <source>
        <dbReference type="PROSITE" id="PS51898"/>
    </source>
</evidence>
<evidence type="ECO:0000313" key="3">
    <source>
        <dbReference type="EMBL" id="RAS77405.1"/>
    </source>
</evidence>
<organism evidence="3 4">
    <name type="scientific">Priestia endophytica</name>
    <dbReference type="NCBI Taxonomy" id="135735"/>
    <lineage>
        <taxon>Bacteria</taxon>
        <taxon>Bacillati</taxon>
        <taxon>Bacillota</taxon>
        <taxon>Bacilli</taxon>
        <taxon>Bacillales</taxon>
        <taxon>Bacillaceae</taxon>
        <taxon>Priestia</taxon>
    </lineage>
</organism>
<dbReference type="InterPro" id="IPR002104">
    <property type="entry name" value="Integrase_catalytic"/>
</dbReference>
<feature type="domain" description="Tyr recombinase" evidence="2">
    <location>
        <begin position="1"/>
        <end position="69"/>
    </location>
</feature>
<evidence type="ECO:0000313" key="4">
    <source>
        <dbReference type="Proteomes" id="UP000250174"/>
    </source>
</evidence>
<dbReference type="EMBL" id="LVYK01000020">
    <property type="protein sequence ID" value="RAS77405.1"/>
    <property type="molecule type" value="Genomic_DNA"/>
</dbReference>
<proteinExistence type="predicted"/>
<keyword evidence="1" id="KW-0233">DNA recombination</keyword>
<name>A0AAX1Q9N8_9BACI</name>
<dbReference type="Proteomes" id="UP000250174">
    <property type="component" value="Unassembled WGS sequence"/>
</dbReference>
<dbReference type="GO" id="GO:0015074">
    <property type="term" value="P:DNA integration"/>
    <property type="evidence" value="ECO:0007669"/>
    <property type="project" value="InterPro"/>
</dbReference>
<dbReference type="PROSITE" id="PS51898">
    <property type="entry name" value="TYR_RECOMBINASE"/>
    <property type="match status" value="1"/>
</dbReference>
<protein>
    <recommendedName>
        <fullName evidence="2">Tyr recombinase domain-containing protein</fullName>
    </recommendedName>
</protein>
<dbReference type="Pfam" id="PF00589">
    <property type="entry name" value="Phage_integrase"/>
    <property type="match status" value="1"/>
</dbReference>
<sequence length="69" mass="7957">MKTWSFEELQTFLNFAKKRNSFYYGIFAMAALTGMRKGEILGLREQDIDFANKKISVVRSVGEVKGIYI</sequence>
<comment type="caution">
    <text evidence="3">The sequence shown here is derived from an EMBL/GenBank/DDBJ whole genome shotgun (WGS) entry which is preliminary data.</text>
</comment>
<dbReference type="RefSeq" id="WP_111924540.1">
    <property type="nucleotide sequence ID" value="NZ_LVYK01000020.1"/>
</dbReference>
<evidence type="ECO:0000256" key="1">
    <source>
        <dbReference type="ARBA" id="ARBA00023172"/>
    </source>
</evidence>
<dbReference type="GO" id="GO:0003677">
    <property type="term" value="F:DNA binding"/>
    <property type="evidence" value="ECO:0007669"/>
    <property type="project" value="InterPro"/>
</dbReference>
<dbReference type="AlphaFoldDB" id="A0AAX1Q9N8"/>
<dbReference type="InterPro" id="IPR011010">
    <property type="entry name" value="DNA_brk_join_enz"/>
</dbReference>
<reference evidence="3 4" key="1">
    <citation type="submission" date="2016-03" db="EMBL/GenBank/DDBJ databases">
        <title>Comparison of Bacillus endophyticus and B. anthracis characteristics using whole genome sequence analysis and microbiological techniques.</title>
        <authorList>
            <person name="Lekota K.E."/>
            <person name="Mafofo J."/>
            <person name="Rees J."/>
            <person name="Muchadeyi F.C."/>
            <person name="Madoroba E."/>
            <person name="Van Heerden H."/>
        </authorList>
    </citation>
    <scope>NUCLEOTIDE SEQUENCE [LARGE SCALE GENOMIC DNA]</scope>
    <source>
        <strain evidence="3 4">3631_10C</strain>
    </source>
</reference>
<dbReference type="SUPFAM" id="SSF56349">
    <property type="entry name" value="DNA breaking-rejoining enzymes"/>
    <property type="match status" value="1"/>
</dbReference>
<accession>A0AAX1Q9N8</accession>
<dbReference type="Gene3D" id="1.10.443.10">
    <property type="entry name" value="Intergrase catalytic core"/>
    <property type="match status" value="1"/>
</dbReference>